<evidence type="ECO:0000256" key="1">
    <source>
        <dbReference type="ARBA" id="ARBA00006194"/>
    </source>
</evidence>
<comment type="function">
    <text evidence="4">Located on the platform of the 30S subunit, it bridges several disparate RNA helices of the 16S rRNA. Forms part of the Shine-Dalgarno cleft in the 70S ribosome.</text>
</comment>
<dbReference type="GO" id="GO:0005840">
    <property type="term" value="C:ribosome"/>
    <property type="evidence" value="ECO:0007669"/>
    <property type="project" value="UniProtKB-KW"/>
</dbReference>
<dbReference type="GO" id="GO:1990904">
    <property type="term" value="C:ribonucleoprotein complex"/>
    <property type="evidence" value="ECO:0007669"/>
    <property type="project" value="UniProtKB-KW"/>
</dbReference>
<dbReference type="GO" id="GO:0006412">
    <property type="term" value="P:translation"/>
    <property type="evidence" value="ECO:0007669"/>
    <property type="project" value="UniProtKB-UniRule"/>
</dbReference>
<dbReference type="GO" id="GO:0003735">
    <property type="term" value="F:structural constituent of ribosome"/>
    <property type="evidence" value="ECO:0007669"/>
    <property type="project" value="InterPro"/>
</dbReference>
<dbReference type="STRING" id="1797529.A2570_03230"/>
<dbReference type="AlphaFoldDB" id="A0A1G1XK22"/>
<keyword evidence="4" id="KW-0699">rRNA-binding</keyword>
<dbReference type="InterPro" id="IPR001971">
    <property type="entry name" value="Ribosomal_uS11"/>
</dbReference>
<evidence type="ECO:0000256" key="4">
    <source>
        <dbReference type="HAMAP-Rule" id="MF_01310"/>
    </source>
</evidence>
<proteinExistence type="inferred from homology"/>
<reference evidence="5 6" key="1">
    <citation type="journal article" date="2016" name="Nat. Commun.">
        <title>Thousands of microbial genomes shed light on interconnected biogeochemical processes in an aquifer system.</title>
        <authorList>
            <person name="Anantharaman K."/>
            <person name="Brown C.T."/>
            <person name="Hug L.A."/>
            <person name="Sharon I."/>
            <person name="Castelle C.J."/>
            <person name="Probst A.J."/>
            <person name="Thomas B.C."/>
            <person name="Singh A."/>
            <person name="Wilkins M.J."/>
            <person name="Karaoz U."/>
            <person name="Brodie E.L."/>
            <person name="Williams K.H."/>
            <person name="Hubbard S.S."/>
            <person name="Banfield J.F."/>
        </authorList>
    </citation>
    <scope>NUCLEOTIDE SEQUENCE [LARGE SCALE GENOMIC DNA]</scope>
</reference>
<dbReference type="SUPFAM" id="SSF53137">
    <property type="entry name" value="Translational machinery components"/>
    <property type="match status" value="1"/>
</dbReference>
<dbReference type="InterPro" id="IPR036967">
    <property type="entry name" value="Ribosomal_uS11_sf"/>
</dbReference>
<accession>A0A1G1XK22</accession>
<sequence length="127" mass="13523">MKKSSGSASASKKFESSKFYIASTYNNTIITVTDDKGAVLAWSSSGNLGFKGPRKATPYAATSIVEGLIQKLKKFDLGKISILVKGVGGGREAAVRALINQGLDIQSIKDVTPVAHNGPRRKKARRV</sequence>
<dbReference type="HAMAP" id="MF_01310">
    <property type="entry name" value="Ribosomal_uS11"/>
    <property type="match status" value="1"/>
</dbReference>
<name>A0A1G1XK22_9BACT</name>
<dbReference type="NCBIfam" id="NF003698">
    <property type="entry name" value="PRK05309.1"/>
    <property type="match status" value="1"/>
</dbReference>
<evidence type="ECO:0000313" key="5">
    <source>
        <dbReference type="EMBL" id="OGY40379.1"/>
    </source>
</evidence>
<dbReference type="GO" id="GO:0019843">
    <property type="term" value="F:rRNA binding"/>
    <property type="evidence" value="ECO:0007669"/>
    <property type="project" value="UniProtKB-UniRule"/>
</dbReference>
<keyword evidence="2 4" id="KW-0689">Ribosomal protein</keyword>
<evidence type="ECO:0000313" key="6">
    <source>
        <dbReference type="Proteomes" id="UP000178570"/>
    </source>
</evidence>
<keyword evidence="4" id="KW-0694">RNA-binding</keyword>
<dbReference type="Pfam" id="PF00411">
    <property type="entry name" value="Ribosomal_S11"/>
    <property type="match status" value="1"/>
</dbReference>
<dbReference type="PIRSF" id="PIRSF002131">
    <property type="entry name" value="Ribosomal_S11"/>
    <property type="match status" value="1"/>
</dbReference>
<comment type="similarity">
    <text evidence="1 4">Belongs to the universal ribosomal protein uS11 family.</text>
</comment>
<dbReference type="PANTHER" id="PTHR11759">
    <property type="entry name" value="40S RIBOSOMAL PROTEIN S14/30S RIBOSOMAL PROTEIN S11"/>
    <property type="match status" value="1"/>
</dbReference>
<dbReference type="EMBL" id="MHHY01000009">
    <property type="protein sequence ID" value="OGY40379.1"/>
    <property type="molecule type" value="Genomic_DNA"/>
</dbReference>
<gene>
    <name evidence="4" type="primary">rpsK</name>
    <name evidence="5" type="ORF">A2570_03230</name>
</gene>
<organism evidence="5 6">
    <name type="scientific">Candidatus Brennerbacteria bacterium RIFOXYD1_FULL_41_16</name>
    <dbReference type="NCBI Taxonomy" id="1797529"/>
    <lineage>
        <taxon>Bacteria</taxon>
        <taxon>Candidatus Brenneribacteriota</taxon>
    </lineage>
</organism>
<dbReference type="Gene3D" id="3.30.420.80">
    <property type="entry name" value="Ribosomal protein S11"/>
    <property type="match status" value="1"/>
</dbReference>
<keyword evidence="3 4" id="KW-0687">Ribonucleoprotein</keyword>
<comment type="caution">
    <text evidence="5">The sequence shown here is derived from an EMBL/GenBank/DDBJ whole genome shotgun (WGS) entry which is preliminary data.</text>
</comment>
<dbReference type="Proteomes" id="UP000178570">
    <property type="component" value="Unassembled WGS sequence"/>
</dbReference>
<evidence type="ECO:0000256" key="2">
    <source>
        <dbReference type="ARBA" id="ARBA00022980"/>
    </source>
</evidence>
<evidence type="ECO:0000256" key="3">
    <source>
        <dbReference type="ARBA" id="ARBA00023274"/>
    </source>
</evidence>
<comment type="subunit">
    <text evidence="4">Part of the 30S ribosomal subunit. Interacts with proteins S7 and S18. Binds to IF-3.</text>
</comment>
<protein>
    <recommendedName>
        <fullName evidence="4">Small ribosomal subunit protein uS11</fullName>
    </recommendedName>
</protein>